<evidence type="ECO:0008006" key="3">
    <source>
        <dbReference type="Google" id="ProtNLM"/>
    </source>
</evidence>
<evidence type="ECO:0000313" key="1">
    <source>
        <dbReference type="EMBL" id="MEA3570072.1"/>
    </source>
</evidence>
<name>A0ABU5PJQ8_9BACL</name>
<keyword evidence="2" id="KW-1185">Reference proteome</keyword>
<reference evidence="1 2" key="1">
    <citation type="submission" date="2023-12" db="EMBL/GenBank/DDBJ databases">
        <title>Whole genome sequencing of Paenibacillus phoenicis isolated from the Phoenix Mars Lander spacecraft assembly facility.</title>
        <authorList>
            <person name="Garcia A."/>
            <person name="Venkateswaran K."/>
        </authorList>
    </citation>
    <scope>NUCLEOTIDE SEQUENCE [LARGE SCALE GENOMIC DNA]</scope>
    <source>
        <strain evidence="1 2">3PO2SA</strain>
    </source>
</reference>
<protein>
    <recommendedName>
        <fullName evidence="3">Transposase</fullName>
    </recommendedName>
</protein>
<dbReference type="Proteomes" id="UP001292216">
    <property type="component" value="Unassembled WGS sequence"/>
</dbReference>
<evidence type="ECO:0000313" key="2">
    <source>
        <dbReference type="Proteomes" id="UP001292216"/>
    </source>
</evidence>
<dbReference type="RefSeq" id="WP_157273437.1">
    <property type="nucleotide sequence ID" value="NZ_CBCSKM010000012.1"/>
</dbReference>
<dbReference type="EMBL" id="JAYERP010000001">
    <property type="protein sequence ID" value="MEA3570072.1"/>
    <property type="molecule type" value="Genomic_DNA"/>
</dbReference>
<sequence>MQNQGKTKEAADLPLAGRELFLLTPGEINLLASEMEVGGKTSFFRKEVADQGRMA</sequence>
<comment type="caution">
    <text evidence="1">The sequence shown here is derived from an EMBL/GenBank/DDBJ whole genome shotgun (WGS) entry which is preliminary data.</text>
</comment>
<gene>
    <name evidence="1" type="ORF">U9M73_08650</name>
</gene>
<accession>A0ABU5PJQ8</accession>
<proteinExistence type="predicted"/>
<organism evidence="1 2">
    <name type="scientific">Paenibacillus phoenicis</name>
    <dbReference type="NCBI Taxonomy" id="554117"/>
    <lineage>
        <taxon>Bacteria</taxon>
        <taxon>Bacillati</taxon>
        <taxon>Bacillota</taxon>
        <taxon>Bacilli</taxon>
        <taxon>Bacillales</taxon>
        <taxon>Paenibacillaceae</taxon>
        <taxon>Paenibacillus</taxon>
    </lineage>
</organism>